<reference evidence="1 2" key="1">
    <citation type="submission" date="2024-06" db="EMBL/GenBank/DDBJ databases">
        <title>The draft genome of Grus japonensis, version 3.</title>
        <authorList>
            <person name="Nabeshima K."/>
            <person name="Suzuki S."/>
            <person name="Onuma M."/>
        </authorList>
    </citation>
    <scope>NUCLEOTIDE SEQUENCE [LARGE SCALE GENOMIC DNA]</scope>
    <source>
        <strain evidence="1 2">451A</strain>
    </source>
</reference>
<organism evidence="1 2">
    <name type="scientific">Grus japonensis</name>
    <name type="common">Japanese crane</name>
    <name type="synonym">Red-crowned crane</name>
    <dbReference type="NCBI Taxonomy" id="30415"/>
    <lineage>
        <taxon>Eukaryota</taxon>
        <taxon>Metazoa</taxon>
        <taxon>Chordata</taxon>
        <taxon>Craniata</taxon>
        <taxon>Vertebrata</taxon>
        <taxon>Euteleostomi</taxon>
        <taxon>Archelosauria</taxon>
        <taxon>Archosauria</taxon>
        <taxon>Dinosauria</taxon>
        <taxon>Saurischia</taxon>
        <taxon>Theropoda</taxon>
        <taxon>Coelurosauria</taxon>
        <taxon>Aves</taxon>
        <taxon>Neognathae</taxon>
        <taxon>Neoaves</taxon>
        <taxon>Gruiformes</taxon>
        <taxon>Gruidae</taxon>
        <taxon>Grus</taxon>
    </lineage>
</organism>
<protein>
    <submittedName>
        <fullName evidence="1">Translation initiation factor IF-2-like</fullName>
    </submittedName>
</protein>
<proteinExistence type="predicted"/>
<dbReference type="Proteomes" id="UP001623348">
    <property type="component" value="Unassembled WGS sequence"/>
</dbReference>
<name>A0ABC9WCD1_GRUJA</name>
<dbReference type="EMBL" id="BAAFJT010000002">
    <property type="protein sequence ID" value="GAB0182367.1"/>
    <property type="molecule type" value="Genomic_DNA"/>
</dbReference>
<keyword evidence="2" id="KW-1185">Reference proteome</keyword>
<accession>A0ABC9WCD1</accession>
<evidence type="ECO:0000313" key="2">
    <source>
        <dbReference type="Proteomes" id="UP001623348"/>
    </source>
</evidence>
<dbReference type="AlphaFoldDB" id="A0ABC9WCD1"/>
<sequence>MKVSLMELDWSEFSIASPRSSVGGSRAALARTALLQGASGGSMVKRPAFCLETSAKGEDLQTGQAALAGAKKFYIKNPLEHYIPPFRVWTGVWHCTFTDRRW</sequence>
<comment type="caution">
    <text evidence="1">The sequence shown here is derived from an EMBL/GenBank/DDBJ whole genome shotgun (WGS) entry which is preliminary data.</text>
</comment>
<evidence type="ECO:0000313" key="1">
    <source>
        <dbReference type="EMBL" id="GAB0182367.1"/>
    </source>
</evidence>
<gene>
    <name evidence="1" type="ORF">GRJ2_000702000</name>
</gene>